<keyword evidence="1" id="KW-0812">Transmembrane</keyword>
<feature type="transmembrane region" description="Helical" evidence="1">
    <location>
        <begin position="67"/>
        <end position="91"/>
    </location>
</feature>
<keyword evidence="3" id="KW-1185">Reference proteome</keyword>
<comment type="caution">
    <text evidence="2">The sequence shown here is derived from an EMBL/GenBank/DDBJ whole genome shotgun (WGS) entry which is preliminary data.</text>
</comment>
<evidence type="ECO:0000313" key="2">
    <source>
        <dbReference type="EMBL" id="EEV18831.1"/>
    </source>
</evidence>
<accession>C8PEE5</accession>
<dbReference type="RefSeq" id="WP_005869355.1">
    <property type="nucleotide sequence ID" value="NZ_ACYG01000007.1"/>
</dbReference>
<name>C8PEE5_9BACT</name>
<proteinExistence type="predicted"/>
<keyword evidence="1" id="KW-1133">Transmembrane helix</keyword>
<dbReference type="Proteomes" id="UP000005709">
    <property type="component" value="Unassembled WGS sequence"/>
</dbReference>
<sequence>MLSEQCKQEIHELITKAEAASGAQIVCVVAREASEDCEASYSAAAVTAFAIGIVMCFVPQISKSELLQIVALSFITIKALLAKCPALLTLITPKSRRLRLSGEFAMLKFYERYGSVKEAIMFCVCVRERCAHIICGERAAEFISKSEFERITTEFNPSTQGLEPAVLKAMDALCELAMRVPKDSENNEIEETLVELR</sequence>
<gene>
    <name evidence="2" type="ORF">CAMGR0001_1846</name>
</gene>
<dbReference type="STRING" id="824.CGRAC_1636"/>
<protein>
    <recommendedName>
        <fullName evidence="4">TPM domain-containing protein</fullName>
    </recommendedName>
</protein>
<organism evidence="2 3">
    <name type="scientific">Campylobacter gracilis RM3268</name>
    <dbReference type="NCBI Taxonomy" id="553220"/>
    <lineage>
        <taxon>Bacteria</taxon>
        <taxon>Pseudomonadati</taxon>
        <taxon>Campylobacterota</taxon>
        <taxon>Epsilonproteobacteria</taxon>
        <taxon>Campylobacterales</taxon>
        <taxon>Campylobacteraceae</taxon>
        <taxon>Campylobacter</taxon>
    </lineage>
</organism>
<feature type="transmembrane region" description="Helical" evidence="1">
    <location>
        <begin position="41"/>
        <end position="61"/>
    </location>
</feature>
<evidence type="ECO:0000313" key="3">
    <source>
        <dbReference type="Proteomes" id="UP000005709"/>
    </source>
</evidence>
<reference evidence="2 3" key="1">
    <citation type="submission" date="2009-07" db="EMBL/GenBank/DDBJ databases">
        <authorList>
            <person name="Madupu R."/>
            <person name="Sebastian Y."/>
            <person name="Durkin A.S."/>
            <person name="Torralba M."/>
            <person name="Methe B."/>
            <person name="Sutton G.G."/>
            <person name="Strausberg R.L."/>
            <person name="Nelson K.E."/>
        </authorList>
    </citation>
    <scope>NUCLEOTIDE SEQUENCE [LARGE SCALE GENOMIC DNA]</scope>
    <source>
        <strain evidence="2 3">RM3268</strain>
    </source>
</reference>
<dbReference type="EMBL" id="ACYG01000007">
    <property type="protein sequence ID" value="EEV18831.1"/>
    <property type="molecule type" value="Genomic_DNA"/>
</dbReference>
<evidence type="ECO:0000256" key="1">
    <source>
        <dbReference type="SAM" id="Phobius"/>
    </source>
</evidence>
<dbReference type="AlphaFoldDB" id="C8PEE5"/>
<evidence type="ECO:0008006" key="4">
    <source>
        <dbReference type="Google" id="ProtNLM"/>
    </source>
</evidence>
<keyword evidence="1" id="KW-0472">Membrane</keyword>